<dbReference type="InterPro" id="IPR022659">
    <property type="entry name" value="Pr_cel_nuc_antig_CS"/>
</dbReference>
<dbReference type="InterPro" id="IPR022649">
    <property type="entry name" value="Pr_cel_nuc_antig_C"/>
</dbReference>
<evidence type="ECO:0000256" key="4">
    <source>
        <dbReference type="ARBA" id="ARBA00023125"/>
    </source>
</evidence>
<dbReference type="InterPro" id="IPR046938">
    <property type="entry name" value="DNA_clamp_sf"/>
</dbReference>
<feature type="domain" description="Proliferating cell nuclear antigen PCNA C-terminal" evidence="8">
    <location>
        <begin position="246"/>
        <end position="304"/>
    </location>
</feature>
<evidence type="ECO:0000256" key="6">
    <source>
        <dbReference type="SAM" id="MobiDB-lite"/>
    </source>
</evidence>
<dbReference type="InterPro" id="IPR022648">
    <property type="entry name" value="Pr_cel_nuc_antig_N"/>
</dbReference>
<evidence type="ECO:0000259" key="7">
    <source>
        <dbReference type="Pfam" id="PF00705"/>
    </source>
</evidence>
<dbReference type="PANTHER" id="PTHR11352:SF0">
    <property type="entry name" value="PROLIFERATING CELL NUCLEAR ANTIGEN"/>
    <property type="match status" value="1"/>
</dbReference>
<evidence type="ECO:0000313" key="10">
    <source>
        <dbReference type="Proteomes" id="UP000246740"/>
    </source>
</evidence>
<feature type="domain" description="Proliferating cell nuclear antigen PCNA C-terminal" evidence="8">
    <location>
        <begin position="150"/>
        <end position="209"/>
    </location>
</feature>
<proteinExistence type="inferred from homology"/>
<evidence type="ECO:0000313" key="9">
    <source>
        <dbReference type="EMBL" id="PWZ03558.1"/>
    </source>
</evidence>
<dbReference type="HAMAP" id="MF_00317">
    <property type="entry name" value="DNApol_clamp_arch"/>
    <property type="match status" value="1"/>
</dbReference>
<dbReference type="SUPFAM" id="SSF55979">
    <property type="entry name" value="DNA clamp"/>
    <property type="match status" value="2"/>
</dbReference>
<comment type="similarity">
    <text evidence="2">Belongs to the PCNA family.</text>
</comment>
<dbReference type="EMBL" id="KZ819188">
    <property type="protein sequence ID" value="PWZ03558.1"/>
    <property type="molecule type" value="Genomic_DNA"/>
</dbReference>
<feature type="compositionally biased region" description="Acidic residues" evidence="6">
    <location>
        <begin position="215"/>
        <end position="224"/>
    </location>
</feature>
<dbReference type="GO" id="GO:0030337">
    <property type="term" value="F:DNA polymerase processivity factor activity"/>
    <property type="evidence" value="ECO:0007669"/>
    <property type="project" value="InterPro"/>
</dbReference>
<dbReference type="GO" id="GO:0006272">
    <property type="term" value="P:leading strand elongation"/>
    <property type="evidence" value="ECO:0007669"/>
    <property type="project" value="TreeGrafter"/>
</dbReference>
<dbReference type="InterPro" id="IPR000730">
    <property type="entry name" value="Pr_cel_nuc_antig"/>
</dbReference>
<dbReference type="Proteomes" id="UP000246740">
    <property type="component" value="Unassembled WGS sequence"/>
</dbReference>
<dbReference type="NCBIfam" id="TIGR00590">
    <property type="entry name" value="pcna"/>
    <property type="match status" value="1"/>
</dbReference>
<protein>
    <submittedName>
        <fullName evidence="9">Putative proliferating cell nuclear antigen</fullName>
    </submittedName>
</protein>
<feature type="domain" description="Proliferating cell nuclear antigen PCNA N-terminal" evidence="7">
    <location>
        <begin position="1"/>
        <end position="36"/>
    </location>
</feature>
<dbReference type="OrthoDB" id="534348at2759"/>
<dbReference type="CDD" id="cd00577">
    <property type="entry name" value="PCNA"/>
    <property type="match status" value="1"/>
</dbReference>
<reference evidence="9 10" key="1">
    <citation type="journal article" date="2018" name="Mol. Biol. Evol.">
        <title>Broad Genomic Sampling Reveals a Smut Pathogenic Ancestry of the Fungal Clade Ustilaginomycotina.</title>
        <authorList>
            <person name="Kijpornyongpan T."/>
            <person name="Mondo S.J."/>
            <person name="Barry K."/>
            <person name="Sandor L."/>
            <person name="Lee J."/>
            <person name="Lipzen A."/>
            <person name="Pangilinan J."/>
            <person name="LaButti K."/>
            <person name="Hainaut M."/>
            <person name="Henrissat B."/>
            <person name="Grigoriev I.V."/>
            <person name="Spatafora J.W."/>
            <person name="Aime M.C."/>
        </authorList>
    </citation>
    <scope>NUCLEOTIDE SEQUENCE [LARGE SCALE GENOMIC DNA]</scope>
    <source>
        <strain evidence="9 10">MCA 3645</strain>
    </source>
</reference>
<evidence type="ECO:0000256" key="1">
    <source>
        <dbReference type="ARBA" id="ARBA00004123"/>
    </source>
</evidence>
<dbReference type="Pfam" id="PF00705">
    <property type="entry name" value="PCNA_N"/>
    <property type="match status" value="2"/>
</dbReference>
<feature type="domain" description="Proliferating cell nuclear antigen PCNA N-terminal" evidence="7">
    <location>
        <begin position="59"/>
        <end position="147"/>
    </location>
</feature>
<keyword evidence="3" id="KW-0235">DNA replication</keyword>
<dbReference type="Gene3D" id="3.70.10.10">
    <property type="match status" value="1"/>
</dbReference>
<accession>A0A317Y075</accession>
<keyword evidence="5" id="KW-0539">Nucleus</keyword>
<dbReference type="GO" id="GO:0006298">
    <property type="term" value="P:mismatch repair"/>
    <property type="evidence" value="ECO:0007669"/>
    <property type="project" value="TreeGrafter"/>
</dbReference>
<keyword evidence="4" id="KW-0238">DNA-binding</keyword>
<dbReference type="FunCoup" id="A0A317Y075">
    <property type="interactions" value="605"/>
</dbReference>
<comment type="subcellular location">
    <subcellularLocation>
        <location evidence="1">Nucleus</location>
    </subcellularLocation>
</comment>
<dbReference type="GO" id="GO:0043626">
    <property type="term" value="C:PCNA complex"/>
    <property type="evidence" value="ECO:0007669"/>
    <property type="project" value="TreeGrafter"/>
</dbReference>
<dbReference type="PROSITE" id="PS00293">
    <property type="entry name" value="PCNA_2"/>
    <property type="match status" value="1"/>
</dbReference>
<gene>
    <name evidence="9" type="ORF">BCV70DRAFT_220444</name>
</gene>
<dbReference type="PANTHER" id="PTHR11352">
    <property type="entry name" value="PROLIFERATING CELL NUCLEAR ANTIGEN"/>
    <property type="match status" value="1"/>
</dbReference>
<sequence>MLEARLREAVLLKKVLDAVRELITDANFECSEEGITQSLLLVCSFKLTPLPAAILTQQRLQAMDNSHVALSAIELRTDCFEEFRCDRPMSIGVSLSSLGKILKGANNDDVLSLKKADDGDTLQMTFESPKSDRVGEFEMKLMDIDSEHLGIPDTQYDAVVKMSSSEFGRICRDLGNIGESVKIEVSKEGVSFSAEGEIGAARMTLKQGSGSAILDNDDDDDDEDVKPAKKKRKADGSSSSGGTVPVKIEMQQAVNLTFSLKYLSNFAKAAPLADEVQLHMSNEVPLLCEFGFENGYVRFYLAPKLSEEDD</sequence>
<organism evidence="9 10">
    <name type="scientific">Testicularia cyperi</name>
    <dbReference type="NCBI Taxonomy" id="1882483"/>
    <lineage>
        <taxon>Eukaryota</taxon>
        <taxon>Fungi</taxon>
        <taxon>Dikarya</taxon>
        <taxon>Basidiomycota</taxon>
        <taxon>Ustilaginomycotina</taxon>
        <taxon>Ustilaginomycetes</taxon>
        <taxon>Ustilaginales</taxon>
        <taxon>Anthracoideaceae</taxon>
        <taxon>Testicularia</taxon>
    </lineage>
</organism>
<dbReference type="GO" id="GO:0006275">
    <property type="term" value="P:regulation of DNA replication"/>
    <property type="evidence" value="ECO:0007669"/>
    <property type="project" value="InterPro"/>
</dbReference>
<keyword evidence="10" id="KW-1185">Reference proteome</keyword>
<evidence type="ECO:0000256" key="2">
    <source>
        <dbReference type="ARBA" id="ARBA00010462"/>
    </source>
</evidence>
<name>A0A317Y075_9BASI</name>
<dbReference type="STRING" id="1882483.A0A317Y075"/>
<dbReference type="InParanoid" id="A0A317Y075"/>
<dbReference type="GO" id="GO:0003677">
    <property type="term" value="F:DNA binding"/>
    <property type="evidence" value="ECO:0007669"/>
    <property type="project" value="UniProtKB-KW"/>
</dbReference>
<dbReference type="Pfam" id="PF02747">
    <property type="entry name" value="PCNA_C"/>
    <property type="match status" value="2"/>
</dbReference>
<evidence type="ECO:0000256" key="5">
    <source>
        <dbReference type="ARBA" id="ARBA00023242"/>
    </source>
</evidence>
<dbReference type="FunFam" id="3.70.10.10:FF:000001">
    <property type="entry name" value="Proliferating cell nuclear antigen"/>
    <property type="match status" value="1"/>
</dbReference>
<dbReference type="GO" id="GO:0019985">
    <property type="term" value="P:translesion synthesis"/>
    <property type="evidence" value="ECO:0007669"/>
    <property type="project" value="TreeGrafter"/>
</dbReference>
<dbReference type="AlphaFoldDB" id="A0A317Y075"/>
<feature type="region of interest" description="Disordered" evidence="6">
    <location>
        <begin position="209"/>
        <end position="244"/>
    </location>
</feature>
<evidence type="ECO:0000259" key="8">
    <source>
        <dbReference type="Pfam" id="PF02747"/>
    </source>
</evidence>
<evidence type="ECO:0000256" key="3">
    <source>
        <dbReference type="ARBA" id="ARBA00022705"/>
    </source>
</evidence>